<proteinExistence type="predicted"/>
<dbReference type="EMBL" id="VTPX01000003">
    <property type="protein sequence ID" value="KAA0019348.1"/>
    <property type="molecule type" value="Genomic_DNA"/>
</dbReference>
<organism evidence="1 2">
    <name type="scientific">Salinicola corii</name>
    <dbReference type="NCBI Taxonomy" id="2606937"/>
    <lineage>
        <taxon>Bacteria</taxon>
        <taxon>Pseudomonadati</taxon>
        <taxon>Pseudomonadota</taxon>
        <taxon>Gammaproteobacteria</taxon>
        <taxon>Oceanospirillales</taxon>
        <taxon>Halomonadaceae</taxon>
        <taxon>Salinicola</taxon>
    </lineage>
</organism>
<comment type="caution">
    <text evidence="1">The sequence shown here is derived from an EMBL/GenBank/DDBJ whole genome shotgun (WGS) entry which is preliminary data.</text>
</comment>
<accession>A0A640WGE4</accession>
<name>A0A640WGE4_9GAMM</name>
<dbReference type="InterPro" id="IPR005331">
    <property type="entry name" value="Sulfotransferase"/>
</dbReference>
<dbReference type="Pfam" id="PF03567">
    <property type="entry name" value="Sulfotransfer_2"/>
    <property type="match status" value="1"/>
</dbReference>
<dbReference type="AlphaFoldDB" id="A0A640WGE4"/>
<dbReference type="GO" id="GO:0016020">
    <property type="term" value="C:membrane"/>
    <property type="evidence" value="ECO:0007669"/>
    <property type="project" value="InterPro"/>
</dbReference>
<dbReference type="RefSeq" id="WP_149434933.1">
    <property type="nucleotide sequence ID" value="NZ_VTPX01000003.1"/>
</dbReference>
<evidence type="ECO:0000313" key="2">
    <source>
        <dbReference type="Proteomes" id="UP000466024"/>
    </source>
</evidence>
<dbReference type="GO" id="GO:0008146">
    <property type="term" value="F:sulfotransferase activity"/>
    <property type="evidence" value="ECO:0007669"/>
    <property type="project" value="InterPro"/>
</dbReference>
<reference evidence="1 2" key="1">
    <citation type="submission" date="2019-08" db="EMBL/GenBank/DDBJ databases">
        <title>Bioinformatics analysis of the strain L3 and L5.</title>
        <authorList>
            <person name="Li X."/>
        </authorList>
    </citation>
    <scope>NUCLEOTIDE SEQUENCE [LARGE SCALE GENOMIC DNA]</scope>
    <source>
        <strain evidence="1 2">L3</strain>
    </source>
</reference>
<keyword evidence="1" id="KW-0808">Transferase</keyword>
<gene>
    <name evidence="1" type="ORF">F0A16_08470</name>
</gene>
<keyword evidence="2" id="KW-1185">Reference proteome</keyword>
<dbReference type="Proteomes" id="UP000466024">
    <property type="component" value="Unassembled WGS sequence"/>
</dbReference>
<sequence>MFQYGRAVVAKTGLKGYVQPIYRSIVPLLVRDRLARERVNPYSDLENMHNVIFVHIPKNAGNGVAKSLFEMTPKGHNYLSQYLSADPEKYASSFKFAFSRNVWSRFYSAYAYLKNGGFGVYDQEFFEKYLRRYSAFEDFVHALEDDALAAKIMSWTHFVPQSKFILVNGMNDLDFLGSVENLSEGVEIIQERLGLPKRNITRVNSSGGDDYRRMYDSKSVDIVARLYAEDAKLLGSVFEN</sequence>
<protein>
    <submittedName>
        <fullName evidence="1">Sulfotransferase family protein</fullName>
    </submittedName>
</protein>
<evidence type="ECO:0000313" key="1">
    <source>
        <dbReference type="EMBL" id="KAA0019348.1"/>
    </source>
</evidence>